<dbReference type="STRING" id="1209989.TepRe1_1692"/>
<protein>
    <submittedName>
        <fullName evidence="5">Pyridoxal phosphate-dependent enzyme</fullName>
    </submittedName>
</protein>
<dbReference type="PANTHER" id="PTHR32328:SF0">
    <property type="entry name" value="L-SERYL-TRNA(SEC) SELENIUM TRANSFERASE"/>
    <property type="match status" value="1"/>
</dbReference>
<dbReference type="EMBL" id="HF563609">
    <property type="protein sequence ID" value="CCP26623.1"/>
    <property type="molecule type" value="Genomic_DNA"/>
</dbReference>
<accession>F4LWV6</accession>
<dbReference type="PANTHER" id="PTHR32328">
    <property type="entry name" value="L-SERYL-TRNA(SEC) SELENIUM TRANSFERASE"/>
    <property type="match status" value="1"/>
</dbReference>
<evidence type="ECO:0000256" key="1">
    <source>
        <dbReference type="ARBA" id="ARBA00001933"/>
    </source>
</evidence>
<dbReference type="InterPro" id="IPR015421">
    <property type="entry name" value="PyrdxlP-dep_Trfase_major"/>
</dbReference>
<dbReference type="SUPFAM" id="SSF53383">
    <property type="entry name" value="PLP-dependent transferases"/>
    <property type="match status" value="1"/>
</dbReference>
<dbReference type="InterPro" id="IPR015424">
    <property type="entry name" value="PyrdxlP-dep_Trfase"/>
</dbReference>
<dbReference type="KEGG" id="tep:TepRe1_1692"/>
<sequence>MNIYQKYGLKQIINASGKMTALGGSALNSMVARAMFEAAQDYVDMQELTIKAGKIIAEMTTAEDGCPTVGAAAGIAISTAALIAGKNLTLIERLPYSEGLSNEIIIQKGHLINFGASIAQMIRLGGGRVVEVGQVNHVKKDHILESISEKTAAIFYVKSHHAAKKGMLSTSEIIEIGREKNIPVIIDAAAEEDIKKYIQNGANLVIYSGGKAIGGPTSGFICGEKELVEACRLQYLGVGRAMKVGKEQIMGLIAALEIYYDRVETKQEELQKAKWIVEQFKNIQGITASIIQDEAGREIYRAQLKFDEKKLKISTDEIINKLERGEPSIFIRNYYANLGIISIDPRTLLSGQEKIIVNRIKEILNIQ</sequence>
<dbReference type="Proteomes" id="UP000010802">
    <property type="component" value="Chromosome"/>
</dbReference>
<organism evidence="5 6">
    <name type="scientific">Tepidanaerobacter acetatoxydans (strain DSM 21804 / JCM 16047 / Re1)</name>
    <dbReference type="NCBI Taxonomy" id="1209989"/>
    <lineage>
        <taxon>Bacteria</taxon>
        <taxon>Bacillati</taxon>
        <taxon>Bacillota</taxon>
        <taxon>Clostridia</taxon>
        <taxon>Thermosediminibacterales</taxon>
        <taxon>Tepidanaerobacteraceae</taxon>
        <taxon>Tepidanaerobacter</taxon>
    </lineage>
</organism>
<comment type="similarity">
    <text evidence="3">Belongs to the SelA family.</text>
</comment>
<gene>
    <name evidence="5" type="ordered locus">TEPIRE1_1824</name>
</gene>
<evidence type="ECO:0000256" key="4">
    <source>
        <dbReference type="PIRSR" id="PIRSR618319-50"/>
    </source>
</evidence>
<reference evidence="6" key="1">
    <citation type="journal article" date="2013" name="Genome Announc.">
        <title>First genome sequence of a syntrophic acetate-oxidizing bacterium, Tepidanaerobacter acetatoxydans strain Re1.</title>
        <authorList>
            <person name="Manzoor S."/>
            <person name="Bongcam-Rudloff E."/>
            <person name="Schnurer A."/>
            <person name="Muller B."/>
        </authorList>
    </citation>
    <scope>NUCLEOTIDE SEQUENCE [LARGE SCALE GENOMIC DNA]</scope>
    <source>
        <strain evidence="6">Re1</strain>
    </source>
</reference>
<evidence type="ECO:0000313" key="6">
    <source>
        <dbReference type="Proteomes" id="UP000010802"/>
    </source>
</evidence>
<dbReference type="OrthoDB" id="9787096at2"/>
<dbReference type="RefSeq" id="WP_013778750.1">
    <property type="nucleotide sequence ID" value="NC_015519.1"/>
</dbReference>
<dbReference type="Pfam" id="PF03841">
    <property type="entry name" value="SelA"/>
    <property type="match status" value="1"/>
</dbReference>
<keyword evidence="6" id="KW-1185">Reference proteome</keyword>
<dbReference type="InterPro" id="IPR006337">
    <property type="entry name" value="DgaE-like"/>
</dbReference>
<name>F4LWV6_TEPAE</name>
<evidence type="ECO:0000313" key="5">
    <source>
        <dbReference type="EMBL" id="CCP26623.1"/>
    </source>
</evidence>
<keyword evidence="2 4" id="KW-0663">Pyridoxal phosphate</keyword>
<dbReference type="eggNOG" id="COG1921">
    <property type="taxonomic scope" value="Bacteria"/>
</dbReference>
<comment type="cofactor">
    <cofactor evidence="1 4">
        <name>pyridoxal 5'-phosphate</name>
        <dbReference type="ChEBI" id="CHEBI:597326"/>
    </cofactor>
</comment>
<accession>L0S453</accession>
<dbReference type="Gene3D" id="3.40.640.10">
    <property type="entry name" value="Type I PLP-dependent aspartate aminotransferase-like (Major domain)"/>
    <property type="match status" value="1"/>
</dbReference>
<dbReference type="InterPro" id="IPR018319">
    <property type="entry name" value="SelA-like"/>
</dbReference>
<dbReference type="NCBIfam" id="TIGR01437">
    <property type="entry name" value="selA_rel"/>
    <property type="match status" value="1"/>
</dbReference>
<dbReference type="HOGENOM" id="CLU_040896_1_0_9"/>
<proteinExistence type="inferred from homology"/>
<dbReference type="KEGG" id="tae:TepiRe1_1824"/>
<dbReference type="GO" id="GO:0004125">
    <property type="term" value="F:L-seryl-tRNA(Sec) selenium transferase activity"/>
    <property type="evidence" value="ECO:0007669"/>
    <property type="project" value="TreeGrafter"/>
</dbReference>
<feature type="modified residue" description="N6-(pyridoxal phosphate)lysine" evidence="4">
    <location>
        <position position="211"/>
    </location>
</feature>
<evidence type="ECO:0000256" key="2">
    <source>
        <dbReference type="ARBA" id="ARBA00022898"/>
    </source>
</evidence>
<dbReference type="PATRIC" id="fig|1209989.3.peg.2103"/>
<evidence type="ECO:0000256" key="3">
    <source>
        <dbReference type="ARBA" id="ARBA00044507"/>
    </source>
</evidence>
<dbReference type="AlphaFoldDB" id="F4LWV6"/>